<keyword evidence="1" id="KW-0489">Methyltransferase</keyword>
<reference evidence="1 2" key="1">
    <citation type="submission" date="2020-04" db="EMBL/GenBank/DDBJ databases">
        <title>Zoogloea sp. G-4-1-14 isolated from soil.</title>
        <authorList>
            <person name="Dahal R.H."/>
        </authorList>
    </citation>
    <scope>NUCLEOTIDE SEQUENCE [LARGE SCALE GENOMIC DNA]</scope>
    <source>
        <strain evidence="1 2">G-4-1-14</strain>
    </source>
</reference>
<dbReference type="RefSeq" id="WP_169145377.1">
    <property type="nucleotide sequence ID" value="NZ_JABBGA010000005.1"/>
</dbReference>
<keyword evidence="2" id="KW-1185">Reference proteome</keyword>
<dbReference type="Gene3D" id="3.40.50.150">
    <property type="entry name" value="Vaccinia Virus protein VP39"/>
    <property type="match status" value="1"/>
</dbReference>
<keyword evidence="1" id="KW-0808">Transferase</keyword>
<protein>
    <submittedName>
        <fullName evidence="1">Methyltransferase domain-containing protein</fullName>
    </submittedName>
</protein>
<accession>A0A848G8C1</accession>
<evidence type="ECO:0000313" key="1">
    <source>
        <dbReference type="EMBL" id="NML25831.1"/>
    </source>
</evidence>
<gene>
    <name evidence="1" type="ORF">HHL15_08775</name>
</gene>
<organism evidence="1 2">
    <name type="scientific">Zoogloea dura</name>
    <dbReference type="NCBI Taxonomy" id="2728840"/>
    <lineage>
        <taxon>Bacteria</taxon>
        <taxon>Pseudomonadati</taxon>
        <taxon>Pseudomonadota</taxon>
        <taxon>Betaproteobacteria</taxon>
        <taxon>Rhodocyclales</taxon>
        <taxon>Zoogloeaceae</taxon>
        <taxon>Zoogloea</taxon>
    </lineage>
</organism>
<dbReference type="Proteomes" id="UP000580043">
    <property type="component" value="Unassembled WGS sequence"/>
</dbReference>
<dbReference type="AlphaFoldDB" id="A0A848G8C1"/>
<dbReference type="EMBL" id="JABBGA010000005">
    <property type="protein sequence ID" value="NML25831.1"/>
    <property type="molecule type" value="Genomic_DNA"/>
</dbReference>
<name>A0A848G8C1_9RHOO</name>
<comment type="caution">
    <text evidence="1">The sequence shown here is derived from an EMBL/GenBank/DDBJ whole genome shotgun (WGS) entry which is preliminary data.</text>
</comment>
<proteinExistence type="predicted"/>
<dbReference type="Pfam" id="PF13489">
    <property type="entry name" value="Methyltransf_23"/>
    <property type="match status" value="1"/>
</dbReference>
<dbReference type="SUPFAM" id="SSF53335">
    <property type="entry name" value="S-adenosyl-L-methionine-dependent methyltransferases"/>
    <property type="match status" value="1"/>
</dbReference>
<evidence type="ECO:0000313" key="2">
    <source>
        <dbReference type="Proteomes" id="UP000580043"/>
    </source>
</evidence>
<sequence>MKAALLQHLVDQASAPYRPAGPWAWHFARGKLKGDPLFAALLEPGLLPETGRYLDLGCGQGLLASWLLAAAGTPPQGPAADLAHPLPRMLAYHGVDMQAHSVAHASQALAGSPLPLQLEVDDMCTAPLPPADVVTLFDVLHYVPPAAQEMLLRRIRASLPHDGRLLLRVGDAAAGLPHHLSRLVDSLVVLGHGGGWPRLHCRSAASWCALLRELGFATGIRPMPGAGFANTLILARPTRTPLS</sequence>
<dbReference type="GO" id="GO:0032259">
    <property type="term" value="P:methylation"/>
    <property type="evidence" value="ECO:0007669"/>
    <property type="project" value="UniProtKB-KW"/>
</dbReference>
<dbReference type="GO" id="GO:0008168">
    <property type="term" value="F:methyltransferase activity"/>
    <property type="evidence" value="ECO:0007669"/>
    <property type="project" value="UniProtKB-KW"/>
</dbReference>
<dbReference type="InterPro" id="IPR029063">
    <property type="entry name" value="SAM-dependent_MTases_sf"/>
</dbReference>